<feature type="domain" description="RRM" evidence="2">
    <location>
        <begin position="7"/>
        <end position="84"/>
    </location>
</feature>
<evidence type="ECO:0000259" key="2">
    <source>
        <dbReference type="PROSITE" id="PS50102"/>
    </source>
</evidence>
<accession>A0A9Q0F7N0</accession>
<dbReference type="CDD" id="cd00590">
    <property type="entry name" value="RRM_SF"/>
    <property type="match status" value="1"/>
</dbReference>
<dbReference type="Proteomes" id="UP001141552">
    <property type="component" value="Unassembled WGS sequence"/>
</dbReference>
<dbReference type="InterPro" id="IPR000504">
    <property type="entry name" value="RRM_dom"/>
</dbReference>
<dbReference type="InterPro" id="IPR035979">
    <property type="entry name" value="RBD_domain_sf"/>
</dbReference>
<evidence type="ECO:0000256" key="1">
    <source>
        <dbReference type="PROSITE-ProRule" id="PRU00176"/>
    </source>
</evidence>
<dbReference type="EMBL" id="JAKUCV010006964">
    <property type="protein sequence ID" value="KAJ4825246.1"/>
    <property type="molecule type" value="Genomic_DNA"/>
</dbReference>
<dbReference type="Gene3D" id="3.30.70.330">
    <property type="match status" value="1"/>
</dbReference>
<evidence type="ECO:0000313" key="3">
    <source>
        <dbReference type="EMBL" id="KAJ4825246.1"/>
    </source>
</evidence>
<dbReference type="SUPFAM" id="SSF54928">
    <property type="entry name" value="RNA-binding domain, RBD"/>
    <property type="match status" value="1"/>
</dbReference>
<name>A0A9Q0F7N0_9ROSI</name>
<sequence>MDNNQVTSLYVSNFPSRWIPSDIHLVMFKFSEVLEVFIPGKVNKQGKRFAFVRFRSNTATSYLIHQINLMQVDGVRLSANLAKDRIKNSYQNNNDQKPTDVLATNKPYAGKPTFLHQHKDDRSFADVVHGNEEIPSENRSFNPIGDSALLLQSCIIGVLKALIPIGTLTEFFAKTAPKVSKIIPIGEVSFLFMFQTSDDMTCMIMNQPEWVHLMFSSLREWKEGDATVDRLCWSWYVGYLQNSGPRISFELPPLVCARWWTGAPRLNLGAGWTLLRSLS</sequence>
<dbReference type="AlphaFoldDB" id="A0A9Q0F7N0"/>
<protein>
    <recommendedName>
        <fullName evidence="2">RRM domain-containing protein</fullName>
    </recommendedName>
</protein>
<proteinExistence type="predicted"/>
<gene>
    <name evidence="3" type="ORF">Tsubulata_029957</name>
</gene>
<dbReference type="PROSITE" id="PS50102">
    <property type="entry name" value="RRM"/>
    <property type="match status" value="1"/>
</dbReference>
<keyword evidence="1" id="KW-0694">RNA-binding</keyword>
<reference evidence="3" key="1">
    <citation type="submission" date="2022-02" db="EMBL/GenBank/DDBJ databases">
        <authorList>
            <person name="Henning P.M."/>
            <person name="McCubbin A.G."/>
            <person name="Shore J.S."/>
        </authorList>
    </citation>
    <scope>NUCLEOTIDE SEQUENCE</scope>
    <source>
        <strain evidence="3">F60SS</strain>
        <tissue evidence="3">Leaves</tissue>
    </source>
</reference>
<keyword evidence="4" id="KW-1185">Reference proteome</keyword>
<evidence type="ECO:0000313" key="4">
    <source>
        <dbReference type="Proteomes" id="UP001141552"/>
    </source>
</evidence>
<dbReference type="Pfam" id="PF00076">
    <property type="entry name" value="RRM_1"/>
    <property type="match status" value="1"/>
</dbReference>
<dbReference type="OrthoDB" id="861279at2759"/>
<comment type="caution">
    <text evidence="3">The sequence shown here is derived from an EMBL/GenBank/DDBJ whole genome shotgun (WGS) entry which is preliminary data.</text>
</comment>
<dbReference type="SMART" id="SM00360">
    <property type="entry name" value="RRM"/>
    <property type="match status" value="1"/>
</dbReference>
<reference evidence="3" key="2">
    <citation type="journal article" date="2023" name="Plants (Basel)">
        <title>Annotation of the Turnera subulata (Passifloraceae) Draft Genome Reveals the S-Locus Evolved after the Divergence of Turneroideae from Passifloroideae in a Stepwise Manner.</title>
        <authorList>
            <person name="Henning P.M."/>
            <person name="Roalson E.H."/>
            <person name="Mir W."/>
            <person name="McCubbin A.G."/>
            <person name="Shore J.S."/>
        </authorList>
    </citation>
    <scope>NUCLEOTIDE SEQUENCE</scope>
    <source>
        <strain evidence="3">F60SS</strain>
    </source>
</reference>
<organism evidence="3 4">
    <name type="scientific">Turnera subulata</name>
    <dbReference type="NCBI Taxonomy" id="218843"/>
    <lineage>
        <taxon>Eukaryota</taxon>
        <taxon>Viridiplantae</taxon>
        <taxon>Streptophyta</taxon>
        <taxon>Embryophyta</taxon>
        <taxon>Tracheophyta</taxon>
        <taxon>Spermatophyta</taxon>
        <taxon>Magnoliopsida</taxon>
        <taxon>eudicotyledons</taxon>
        <taxon>Gunneridae</taxon>
        <taxon>Pentapetalae</taxon>
        <taxon>rosids</taxon>
        <taxon>fabids</taxon>
        <taxon>Malpighiales</taxon>
        <taxon>Passifloraceae</taxon>
        <taxon>Turnera</taxon>
    </lineage>
</organism>
<dbReference type="InterPro" id="IPR012677">
    <property type="entry name" value="Nucleotide-bd_a/b_plait_sf"/>
</dbReference>
<dbReference type="GO" id="GO:0003723">
    <property type="term" value="F:RNA binding"/>
    <property type="evidence" value="ECO:0007669"/>
    <property type="project" value="UniProtKB-UniRule"/>
</dbReference>